<feature type="compositionally biased region" description="Low complexity" evidence="1">
    <location>
        <begin position="34"/>
        <end position="49"/>
    </location>
</feature>
<evidence type="ECO:0000313" key="3">
    <source>
        <dbReference type="Proteomes" id="UP001497516"/>
    </source>
</evidence>
<organism evidence="2 3">
    <name type="scientific">Linum trigynum</name>
    <dbReference type="NCBI Taxonomy" id="586398"/>
    <lineage>
        <taxon>Eukaryota</taxon>
        <taxon>Viridiplantae</taxon>
        <taxon>Streptophyta</taxon>
        <taxon>Embryophyta</taxon>
        <taxon>Tracheophyta</taxon>
        <taxon>Spermatophyta</taxon>
        <taxon>Magnoliopsida</taxon>
        <taxon>eudicotyledons</taxon>
        <taxon>Gunneridae</taxon>
        <taxon>Pentapetalae</taxon>
        <taxon>rosids</taxon>
        <taxon>fabids</taxon>
        <taxon>Malpighiales</taxon>
        <taxon>Linaceae</taxon>
        <taxon>Linum</taxon>
    </lineage>
</organism>
<reference evidence="2 3" key="1">
    <citation type="submission" date="2024-04" db="EMBL/GenBank/DDBJ databases">
        <authorList>
            <person name="Fracassetti M."/>
        </authorList>
    </citation>
    <scope>NUCLEOTIDE SEQUENCE [LARGE SCALE GENOMIC DNA]</scope>
</reference>
<keyword evidence="3" id="KW-1185">Reference proteome</keyword>
<accession>A0AAV2E549</accession>
<gene>
    <name evidence="2" type="ORF">LTRI10_LOCUS22397</name>
</gene>
<dbReference type="EMBL" id="OZ034817">
    <property type="protein sequence ID" value="CAL1380985.1"/>
    <property type="molecule type" value="Genomic_DNA"/>
</dbReference>
<proteinExistence type="predicted"/>
<evidence type="ECO:0000313" key="2">
    <source>
        <dbReference type="EMBL" id="CAL1380985.1"/>
    </source>
</evidence>
<name>A0AAV2E549_9ROSI</name>
<dbReference type="Proteomes" id="UP001497516">
    <property type="component" value="Chromosome 4"/>
</dbReference>
<protein>
    <submittedName>
        <fullName evidence="2">Uncharacterized protein</fullName>
    </submittedName>
</protein>
<feature type="region of interest" description="Disordered" evidence="1">
    <location>
        <begin position="1"/>
        <end position="54"/>
    </location>
</feature>
<sequence length="98" mass="10325">MTKPPTSTADGRRPGGVLTQPTRFIVNSLRCPTSKPSQSPSAAASKGSSCLNISPSDVELLNDRLTTKDEASVDRLRARTAAAADSASPQKPKFDLRA</sequence>
<dbReference type="AlphaFoldDB" id="A0AAV2E549"/>
<evidence type="ECO:0000256" key="1">
    <source>
        <dbReference type="SAM" id="MobiDB-lite"/>
    </source>
</evidence>